<evidence type="ECO:0000256" key="1">
    <source>
        <dbReference type="ARBA" id="ARBA00004429"/>
    </source>
</evidence>
<evidence type="ECO:0000259" key="8">
    <source>
        <dbReference type="PROSITE" id="PS50111"/>
    </source>
</evidence>
<dbReference type="STRING" id="1121863.GCA_000621185_01302"/>
<dbReference type="RefSeq" id="WP_024557571.1">
    <property type="nucleotide sequence ID" value="NZ_LFEJ01000009.1"/>
</dbReference>
<evidence type="ECO:0000256" key="3">
    <source>
        <dbReference type="ARBA" id="ARBA00023224"/>
    </source>
</evidence>
<feature type="domain" description="HAMP" evidence="9">
    <location>
        <begin position="307"/>
        <end position="359"/>
    </location>
</feature>
<dbReference type="AlphaFoldDB" id="A0A0J8VTJ2"/>
<dbReference type="PATRIC" id="fig|1656095.3.peg.1815"/>
<dbReference type="PROSITE" id="PS50885">
    <property type="entry name" value="HAMP"/>
    <property type="match status" value="1"/>
</dbReference>
<dbReference type="SUPFAM" id="SSF58104">
    <property type="entry name" value="Methyl-accepting chemotaxis protein (MCP) signaling domain"/>
    <property type="match status" value="1"/>
</dbReference>
<dbReference type="PANTHER" id="PTHR43531">
    <property type="entry name" value="PROTEIN ICFG"/>
    <property type="match status" value="1"/>
</dbReference>
<dbReference type="SMART" id="SM00283">
    <property type="entry name" value="MA"/>
    <property type="match status" value="1"/>
</dbReference>
<dbReference type="SMART" id="SM01358">
    <property type="entry name" value="HBM"/>
    <property type="match status" value="1"/>
</dbReference>
<dbReference type="Pfam" id="PF00672">
    <property type="entry name" value="HAMP"/>
    <property type="match status" value="1"/>
</dbReference>
<dbReference type="InterPro" id="IPR004091">
    <property type="entry name" value="Chemotax_Me-accpt_rcpt_Me-site"/>
</dbReference>
<dbReference type="InterPro" id="IPR003660">
    <property type="entry name" value="HAMP_dom"/>
</dbReference>
<dbReference type="SMART" id="SM00304">
    <property type="entry name" value="HAMP"/>
    <property type="match status" value="1"/>
</dbReference>
<dbReference type="OrthoDB" id="6167817at2"/>
<dbReference type="PROSITE" id="PS51753">
    <property type="entry name" value="HBM"/>
    <property type="match status" value="1"/>
</dbReference>
<dbReference type="CDD" id="cd11386">
    <property type="entry name" value="MCP_signal"/>
    <property type="match status" value="1"/>
</dbReference>
<evidence type="ECO:0000256" key="4">
    <source>
        <dbReference type="ARBA" id="ARBA00029447"/>
    </source>
</evidence>
<evidence type="ECO:0000313" key="12">
    <source>
        <dbReference type="Proteomes" id="UP000037315"/>
    </source>
</evidence>
<dbReference type="GO" id="GO:0004888">
    <property type="term" value="F:transmembrane signaling receptor activity"/>
    <property type="evidence" value="ECO:0007669"/>
    <property type="project" value="TreeGrafter"/>
</dbReference>
<feature type="domain" description="Methyl-accepting transducer" evidence="8">
    <location>
        <begin position="364"/>
        <end position="593"/>
    </location>
</feature>
<keyword evidence="3 5" id="KW-0807">Transducer</keyword>
<evidence type="ECO:0000259" key="9">
    <source>
        <dbReference type="PROSITE" id="PS50885"/>
    </source>
</evidence>
<keyword evidence="7" id="KW-1133">Transmembrane helix</keyword>
<reference evidence="11 12" key="1">
    <citation type="submission" date="2015-06" db="EMBL/GenBank/DDBJ databases">
        <title>Genome sequencing of Cronobacter sp. strain DJ34 isolated from petroleum contaminated sludge of Duliajan Oil Fields, Assam, India.</title>
        <authorList>
            <person name="Pal S."/>
            <person name="Banerjee T.D."/>
            <person name="Roy A."/>
            <person name="Sar P."/>
            <person name="Kazy S.K."/>
        </authorList>
    </citation>
    <scope>NUCLEOTIDE SEQUENCE [LARGE SCALE GENOMIC DNA]</scope>
    <source>
        <strain evidence="11 12">DJ34</strain>
    </source>
</reference>
<evidence type="ECO:0000256" key="2">
    <source>
        <dbReference type="ARBA" id="ARBA00022500"/>
    </source>
</evidence>
<dbReference type="PANTHER" id="PTHR43531:SF5">
    <property type="entry name" value="METHYL-ACCEPTING CHEMOTAXIS PROTEIN III"/>
    <property type="match status" value="1"/>
</dbReference>
<proteinExistence type="inferred from homology"/>
<evidence type="ECO:0000256" key="7">
    <source>
        <dbReference type="SAM" id="Phobius"/>
    </source>
</evidence>
<feature type="region of interest" description="Disordered" evidence="6">
    <location>
        <begin position="617"/>
        <end position="653"/>
    </location>
</feature>
<accession>A0A0J8VTJ2</accession>
<comment type="subcellular location">
    <subcellularLocation>
        <location evidence="1">Cell inner membrane</location>
        <topology evidence="1">Multi-pass membrane protein</topology>
    </subcellularLocation>
</comment>
<evidence type="ECO:0000256" key="5">
    <source>
        <dbReference type="PROSITE-ProRule" id="PRU00284"/>
    </source>
</evidence>
<comment type="similarity">
    <text evidence="4">Belongs to the methyl-accepting chemotaxis (MCP) protein family.</text>
</comment>
<gene>
    <name evidence="11" type="ORF">ACH50_05595</name>
</gene>
<dbReference type="PROSITE" id="PS50111">
    <property type="entry name" value="CHEMOTAXIS_TRANSDUC_2"/>
    <property type="match status" value="1"/>
</dbReference>
<organism evidence="11 12">
    <name type="scientific">Franconibacter pulveris</name>
    <dbReference type="NCBI Taxonomy" id="435910"/>
    <lineage>
        <taxon>Bacteria</taxon>
        <taxon>Pseudomonadati</taxon>
        <taxon>Pseudomonadota</taxon>
        <taxon>Gammaproteobacteria</taxon>
        <taxon>Enterobacterales</taxon>
        <taxon>Enterobacteriaceae</taxon>
        <taxon>Franconibacter</taxon>
    </lineage>
</organism>
<dbReference type="PROSITE" id="PS00538">
    <property type="entry name" value="CHEMOTAXIS_TRANSDUC_1"/>
    <property type="match status" value="1"/>
</dbReference>
<comment type="caution">
    <text evidence="11">The sequence shown here is derived from an EMBL/GenBank/DDBJ whole genome shotgun (WGS) entry which is preliminary data.</text>
</comment>
<evidence type="ECO:0000259" key="10">
    <source>
        <dbReference type="PROSITE" id="PS51753"/>
    </source>
</evidence>
<keyword evidence="12" id="KW-1185">Reference proteome</keyword>
<evidence type="ECO:0000256" key="6">
    <source>
        <dbReference type="SAM" id="MobiDB-lite"/>
    </source>
</evidence>
<dbReference type="Gene3D" id="1.10.287.950">
    <property type="entry name" value="Methyl-accepting chemotaxis protein"/>
    <property type="match status" value="1"/>
</dbReference>
<dbReference type="CDD" id="cd06225">
    <property type="entry name" value="HAMP"/>
    <property type="match status" value="1"/>
</dbReference>
<feature type="transmembrane region" description="Helical" evidence="7">
    <location>
        <begin position="287"/>
        <end position="306"/>
    </location>
</feature>
<keyword evidence="7" id="KW-0472">Membrane</keyword>
<evidence type="ECO:0008006" key="13">
    <source>
        <dbReference type="Google" id="ProtNLM"/>
    </source>
</evidence>
<dbReference type="GO" id="GO:0007165">
    <property type="term" value="P:signal transduction"/>
    <property type="evidence" value="ECO:0007669"/>
    <property type="project" value="UniProtKB-KW"/>
</dbReference>
<dbReference type="EMBL" id="LFEJ01000009">
    <property type="protein sequence ID" value="KMV35795.1"/>
    <property type="molecule type" value="Genomic_DNA"/>
</dbReference>
<sequence length="653" mass="69872">MAGLVSRLRNIRIARKLSLGFGLVLLLVALATALSVVRFMAIRDVYQKTNLVYEINIEIFQAKINRLKYFYSGDDKARQTMANYVQHARELTAGAQALSWDADEKTIISDIDRALAAFDSSIVAMAKATDALNGVRASLDEMTAKEEAERFGQLIRTPVADPAQSYKIYDLLFAISSVRDHALALRLGGNEAALQGLRQSYNAAQTQLNTLMSELDPSLQAPFQSLWSDTTRYRDLSTRYYEGWSQLKAAEDTVKTAGDQSSAAIKQIIAQVKVQNDELAYNSSTTAIIIGALAILFGLLVAVYIIRQITRPLTHNLALAERIASGDLSAEIQTDRKDELGQLTHAMGGMNARLRAIIGDVRQSVSRVASAASDIATGNSDLSSRTEQQAAAVVQTAASMEQLTATVKNNADNARHASKIAAEASQTASQGGDVVRDVVKTMGDISASSQKIADITAVINSIAFQTNILALNAAVEAARAGEQGRGFAVVASEVRSLASRSSQAAKDIALLIDESVNRIKTGSERAARAGETIEQVVSSVTRVNDIMGEISSASEEQSRGIEQISRAVSELDATTQQNAQLVMASSTSAQALEEQASLLAQLVATFRLAENDAAARAARAKAPLSPPAPQSRPAAPQPAAKRAATLDEGWTTF</sequence>
<dbReference type="GO" id="GO:0005886">
    <property type="term" value="C:plasma membrane"/>
    <property type="evidence" value="ECO:0007669"/>
    <property type="project" value="UniProtKB-SubCell"/>
</dbReference>
<dbReference type="Pfam" id="PF00015">
    <property type="entry name" value="MCPsignal"/>
    <property type="match status" value="1"/>
</dbReference>
<name>A0A0J8VTJ2_9ENTR</name>
<dbReference type="InterPro" id="IPR004089">
    <property type="entry name" value="MCPsignal_dom"/>
</dbReference>
<dbReference type="GO" id="GO:0006935">
    <property type="term" value="P:chemotaxis"/>
    <property type="evidence" value="ECO:0007669"/>
    <property type="project" value="UniProtKB-KW"/>
</dbReference>
<feature type="domain" description="HBM" evidence="10">
    <location>
        <begin position="44"/>
        <end position="280"/>
    </location>
</feature>
<evidence type="ECO:0000313" key="11">
    <source>
        <dbReference type="EMBL" id="KMV35795.1"/>
    </source>
</evidence>
<feature type="compositionally biased region" description="Low complexity" evidence="6">
    <location>
        <begin position="631"/>
        <end position="643"/>
    </location>
</feature>
<dbReference type="Proteomes" id="UP000037315">
    <property type="component" value="Unassembled WGS sequence"/>
</dbReference>
<keyword evidence="7" id="KW-0812">Transmembrane</keyword>
<dbReference type="FunFam" id="1.10.287.950:FF:000001">
    <property type="entry name" value="Methyl-accepting chemotaxis sensory transducer"/>
    <property type="match status" value="1"/>
</dbReference>
<dbReference type="InterPro" id="IPR032255">
    <property type="entry name" value="HBM"/>
</dbReference>
<protein>
    <recommendedName>
        <fullName evidence="13">Trg</fullName>
    </recommendedName>
</protein>
<keyword evidence="2" id="KW-0145">Chemotaxis</keyword>
<dbReference type="InterPro" id="IPR051310">
    <property type="entry name" value="MCP_chemotaxis"/>
</dbReference>